<evidence type="ECO:0000256" key="4">
    <source>
        <dbReference type="ARBA" id="ARBA00022825"/>
    </source>
</evidence>
<feature type="domain" description="Peptidase S49" evidence="5">
    <location>
        <begin position="85"/>
        <end position="237"/>
    </location>
</feature>
<keyword evidence="2 6" id="KW-0645">Protease</keyword>
<keyword evidence="4" id="KW-0720">Serine protease</keyword>
<dbReference type="InterPro" id="IPR029045">
    <property type="entry name" value="ClpP/crotonase-like_dom_sf"/>
</dbReference>
<keyword evidence="7" id="KW-1185">Reference proteome</keyword>
<dbReference type="EMBL" id="OBEN01000001">
    <property type="protein sequence ID" value="SNZ11349.1"/>
    <property type="molecule type" value="Genomic_DNA"/>
</dbReference>
<dbReference type="Pfam" id="PF01343">
    <property type="entry name" value="Peptidase_S49"/>
    <property type="match status" value="1"/>
</dbReference>
<name>A0A285NPG9_9AQUI</name>
<dbReference type="InterPro" id="IPR047272">
    <property type="entry name" value="S49_SppA_C"/>
</dbReference>
<evidence type="ECO:0000256" key="1">
    <source>
        <dbReference type="ARBA" id="ARBA00008683"/>
    </source>
</evidence>
<dbReference type="Gene3D" id="3.90.226.10">
    <property type="entry name" value="2-enoyl-CoA Hydratase, Chain A, domain 1"/>
    <property type="match status" value="2"/>
</dbReference>
<dbReference type="OrthoDB" id="9764363at2"/>
<dbReference type="InterPro" id="IPR004635">
    <property type="entry name" value="Pept_S49_SppA"/>
</dbReference>
<sequence length="278" mass="30676">MKKFILVLILLVGVMALTNLISRLPVGDRIAVIKVDGVIVDPEPLIKKIEKAKEDKSVKALVLRVDSPGGSVGASQEIYRALERFKESKKPIVVSMGNVAASGGYYISVPADYIYANPGTITGSIGVIIQHIDYKELLNRIGVSATAIKTGKFKDTLSPFRKLTEEEKEYLESTIEDAYQQFISAILKYRSGKISEEKLKSIADGRIMTGLMAQKVGLVDGIGNIEDAIDMAKKLSHAEKARVFYMEDRKGFLRRFLGASLPSLDLSQYGTMAYYLMK</sequence>
<dbReference type="InterPro" id="IPR002142">
    <property type="entry name" value="Peptidase_S49"/>
</dbReference>
<proteinExistence type="inferred from homology"/>
<reference evidence="7" key="1">
    <citation type="submission" date="2017-09" db="EMBL/GenBank/DDBJ databases">
        <authorList>
            <person name="Varghese N."/>
            <person name="Submissions S."/>
        </authorList>
    </citation>
    <scope>NUCLEOTIDE SEQUENCE [LARGE SCALE GENOMIC DNA]</scope>
    <source>
        <strain evidence="7">DSM 2913</strain>
    </source>
</reference>
<dbReference type="CDD" id="cd07023">
    <property type="entry name" value="S49_Sppa_N_C"/>
    <property type="match status" value="1"/>
</dbReference>
<dbReference type="Proteomes" id="UP000218627">
    <property type="component" value="Unassembled WGS sequence"/>
</dbReference>
<evidence type="ECO:0000313" key="7">
    <source>
        <dbReference type="Proteomes" id="UP000218627"/>
    </source>
</evidence>
<dbReference type="RefSeq" id="WP_096600205.1">
    <property type="nucleotide sequence ID" value="NZ_OBEN01000001.1"/>
</dbReference>
<gene>
    <name evidence="6" type="ORF">SAMN06265353_0216</name>
</gene>
<dbReference type="GO" id="GO:0008236">
    <property type="term" value="F:serine-type peptidase activity"/>
    <property type="evidence" value="ECO:0007669"/>
    <property type="project" value="UniProtKB-KW"/>
</dbReference>
<evidence type="ECO:0000259" key="5">
    <source>
        <dbReference type="Pfam" id="PF01343"/>
    </source>
</evidence>
<dbReference type="AlphaFoldDB" id="A0A285NPG9"/>
<dbReference type="NCBIfam" id="TIGR00706">
    <property type="entry name" value="SppA_dom"/>
    <property type="match status" value="1"/>
</dbReference>
<dbReference type="PANTHER" id="PTHR42987">
    <property type="entry name" value="PEPTIDASE S49"/>
    <property type="match status" value="1"/>
</dbReference>
<evidence type="ECO:0000256" key="3">
    <source>
        <dbReference type="ARBA" id="ARBA00022801"/>
    </source>
</evidence>
<protein>
    <submittedName>
        <fullName evidence="6">Protease-4</fullName>
    </submittedName>
</protein>
<evidence type="ECO:0000313" key="6">
    <source>
        <dbReference type="EMBL" id="SNZ11349.1"/>
    </source>
</evidence>
<evidence type="ECO:0000256" key="2">
    <source>
        <dbReference type="ARBA" id="ARBA00022670"/>
    </source>
</evidence>
<dbReference type="GO" id="GO:0006508">
    <property type="term" value="P:proteolysis"/>
    <property type="evidence" value="ECO:0007669"/>
    <property type="project" value="UniProtKB-KW"/>
</dbReference>
<keyword evidence="3" id="KW-0378">Hydrolase</keyword>
<dbReference type="SUPFAM" id="SSF52096">
    <property type="entry name" value="ClpP/crotonase"/>
    <property type="match status" value="1"/>
</dbReference>
<accession>A0A285NPG9</accession>
<dbReference type="PANTHER" id="PTHR42987:SF7">
    <property type="entry name" value="SIGNAL PEPTIDE PEPTIDASE SPPA-RELATED"/>
    <property type="match status" value="1"/>
</dbReference>
<comment type="similarity">
    <text evidence="1">Belongs to the peptidase S49 family.</text>
</comment>
<organism evidence="6 7">
    <name type="scientific">Hydrogenobacter hydrogenophilus</name>
    <dbReference type="NCBI Taxonomy" id="35835"/>
    <lineage>
        <taxon>Bacteria</taxon>
        <taxon>Pseudomonadati</taxon>
        <taxon>Aquificota</taxon>
        <taxon>Aquificia</taxon>
        <taxon>Aquificales</taxon>
        <taxon>Aquificaceae</taxon>
        <taxon>Hydrogenobacter</taxon>
    </lineage>
</organism>